<feature type="region of interest" description="Disordered" evidence="1">
    <location>
        <begin position="39"/>
        <end position="80"/>
    </location>
</feature>
<proteinExistence type="predicted"/>
<feature type="compositionally biased region" description="Basic and acidic residues" evidence="1">
    <location>
        <begin position="39"/>
        <end position="68"/>
    </location>
</feature>
<reference evidence="2" key="1">
    <citation type="submission" date="2020-06" db="EMBL/GenBank/DDBJ databases">
        <authorList>
            <consortium name="Wellcome Sanger Institute Data Sharing"/>
        </authorList>
    </citation>
    <scope>NUCLEOTIDE SEQUENCE [LARGE SCALE GENOMIC DNA]</scope>
</reference>
<dbReference type="AlphaFoldDB" id="A0A8C5GSU9"/>
<keyword evidence="3" id="KW-1185">Reference proteome</keyword>
<dbReference type="Proteomes" id="UP000694680">
    <property type="component" value="Chromosome 9"/>
</dbReference>
<evidence type="ECO:0000313" key="3">
    <source>
        <dbReference type="Proteomes" id="UP000694680"/>
    </source>
</evidence>
<sequence>MPEVTEKKSCGGVRAKSANAVILTSPFCVAEKDHVTVEHETDAETLKQKLETKAGETGSRRDDTERTIEGSAAAENPDRNTQSASVLYFSIGTSVKMTKHDSLCGHFFSWGKR</sequence>
<reference evidence="2" key="3">
    <citation type="submission" date="2025-09" db="UniProtKB">
        <authorList>
            <consortium name="Ensembl"/>
        </authorList>
    </citation>
    <scope>IDENTIFICATION</scope>
</reference>
<reference evidence="2" key="2">
    <citation type="submission" date="2025-08" db="UniProtKB">
        <authorList>
            <consortium name="Ensembl"/>
        </authorList>
    </citation>
    <scope>IDENTIFICATION</scope>
</reference>
<protein>
    <submittedName>
        <fullName evidence="2">Uncharacterized protein</fullName>
    </submittedName>
</protein>
<organism evidence="2 3">
    <name type="scientific">Gouania willdenowi</name>
    <name type="common">Blunt-snouted clingfish</name>
    <name type="synonym">Lepadogaster willdenowi</name>
    <dbReference type="NCBI Taxonomy" id="441366"/>
    <lineage>
        <taxon>Eukaryota</taxon>
        <taxon>Metazoa</taxon>
        <taxon>Chordata</taxon>
        <taxon>Craniata</taxon>
        <taxon>Vertebrata</taxon>
        <taxon>Euteleostomi</taxon>
        <taxon>Actinopterygii</taxon>
        <taxon>Neopterygii</taxon>
        <taxon>Teleostei</taxon>
        <taxon>Neoteleostei</taxon>
        <taxon>Acanthomorphata</taxon>
        <taxon>Ovalentaria</taxon>
        <taxon>Blenniimorphae</taxon>
        <taxon>Blenniiformes</taxon>
        <taxon>Gobiesocoidei</taxon>
        <taxon>Gobiesocidae</taxon>
        <taxon>Gobiesocinae</taxon>
        <taxon>Gouania</taxon>
    </lineage>
</organism>
<accession>A0A8C5GSU9</accession>
<evidence type="ECO:0000313" key="2">
    <source>
        <dbReference type="Ensembl" id="ENSGWIP00000035145.1"/>
    </source>
</evidence>
<dbReference type="Ensembl" id="ENSGWIT00000038325.1">
    <property type="protein sequence ID" value="ENSGWIP00000035145.1"/>
    <property type="gene ID" value="ENSGWIG00000018201.1"/>
</dbReference>
<evidence type="ECO:0000256" key="1">
    <source>
        <dbReference type="SAM" id="MobiDB-lite"/>
    </source>
</evidence>
<name>A0A8C5GSU9_GOUWI</name>